<name>A0A9Y0VEQ4_9LILI</name>
<comment type="similarity">
    <text evidence="2 9">Belongs to the FMO family.</text>
</comment>
<dbReference type="Pfam" id="PF00743">
    <property type="entry name" value="FMO-like"/>
    <property type="match status" value="1"/>
</dbReference>
<keyword evidence="5" id="KW-0521">NADP</keyword>
<keyword evidence="6 9" id="KW-0560">Oxidoreductase</keyword>
<dbReference type="PRINTS" id="PR00368">
    <property type="entry name" value="FADPNR"/>
</dbReference>
<evidence type="ECO:0000256" key="9">
    <source>
        <dbReference type="RuleBase" id="RU361177"/>
    </source>
</evidence>
<dbReference type="GO" id="GO:0004499">
    <property type="term" value="F:N,N-dimethylaniline monooxygenase activity"/>
    <property type="evidence" value="ECO:0007669"/>
    <property type="project" value="InterPro"/>
</dbReference>
<accession>A0A9Y0VEQ4</accession>
<keyword evidence="7 9" id="KW-0503">Monooxygenase</keyword>
<dbReference type="EC" id="1.-.-.-" evidence="9"/>
<keyword evidence="4 9" id="KW-0274">FAD</keyword>
<comment type="cofactor">
    <cofactor evidence="1 9">
        <name>FAD</name>
        <dbReference type="ChEBI" id="CHEBI:57692"/>
    </cofactor>
</comment>
<organism evidence="10">
    <name type="scientific">Lilium sp. c103505</name>
    <dbReference type="NCBI Taxonomy" id="2749900"/>
    <lineage>
        <taxon>Eukaryota</taxon>
        <taxon>Viridiplantae</taxon>
        <taxon>Streptophyta</taxon>
        <taxon>Embryophyta</taxon>
        <taxon>Tracheophyta</taxon>
        <taxon>Spermatophyta</taxon>
        <taxon>Magnoliopsida</taxon>
        <taxon>Liliopsida</taxon>
        <taxon>Liliales</taxon>
        <taxon>Liliaceae</taxon>
        <taxon>Lilium</taxon>
    </lineage>
</organism>
<keyword evidence="3 9" id="KW-0285">Flavoprotein</keyword>
<sequence length="429" mass="48348">MRITQTRASFFLEFTTAENTCSQSPILEIKLDGPPETLKEPNPRWVWCPGPLIVGAGPSGLATAACLEEKGIPSLILEKDSCIASSWKLRTYERLRLHLPKQFCQLPFMPFPPELPTYPTKQQFIDYLDAYSKQFSIKPLFGMGVQRAEFDESIGFWRVQANDLEFISRWLIVATGECAEAVVPDIRGISEFKGQCLHTSTYKSGEDFRGKKVLVVGCGNSGMEVCLDLCNNEAQPSMVVRDKLHVLPRETFWCSTFRLSMWLLKWLPTRLVDGILLVCARLILGRTEKYGIHRPKIGPLQLKNTTGRTPVLDVGALAKIRHGQIKVVPGINHFTETGVEYVDGRHEEFYAVIMATGFKTNVLSWLKEGEFFNKRNGFPKNAFPHSWRGENGLYATGFTRRGLLGASLDAHRISDDIASQWSSKNILQM</sequence>
<dbReference type="InterPro" id="IPR036188">
    <property type="entry name" value="FAD/NAD-bd_sf"/>
</dbReference>
<evidence type="ECO:0000256" key="3">
    <source>
        <dbReference type="ARBA" id="ARBA00022630"/>
    </source>
</evidence>
<dbReference type="PANTHER" id="PTHR43539:SF56">
    <property type="entry name" value="EXPRESSED PROTEIN"/>
    <property type="match status" value="1"/>
</dbReference>
<evidence type="ECO:0000256" key="6">
    <source>
        <dbReference type="ARBA" id="ARBA00023002"/>
    </source>
</evidence>
<protein>
    <recommendedName>
        <fullName evidence="9">Flavin-containing monooxygenase</fullName>
        <ecNumber evidence="9">1.-.-.-</ecNumber>
    </recommendedName>
</protein>
<evidence type="ECO:0000313" key="10">
    <source>
        <dbReference type="EMBL" id="QLD98962.1"/>
    </source>
</evidence>
<proteinExistence type="evidence at transcript level"/>
<reference evidence="10" key="1">
    <citation type="submission" date="2019-04" db="EMBL/GenBank/DDBJ databases">
        <authorList>
            <person name="Chen M.M."/>
        </authorList>
    </citation>
    <scope>NUCLEOTIDE SEQUENCE</scope>
    <source>
        <strain evidence="10">C103505_g1</strain>
    </source>
</reference>
<dbReference type="PANTHER" id="PTHR43539">
    <property type="entry name" value="FLAVIN-BINDING MONOOXYGENASE-LIKE PROTEIN (AFU_ORTHOLOGUE AFUA_4G09220)"/>
    <property type="match status" value="1"/>
</dbReference>
<dbReference type="GO" id="GO:0050661">
    <property type="term" value="F:NADP binding"/>
    <property type="evidence" value="ECO:0007669"/>
    <property type="project" value="InterPro"/>
</dbReference>
<dbReference type="GO" id="GO:0050660">
    <property type="term" value="F:flavin adenine dinucleotide binding"/>
    <property type="evidence" value="ECO:0007669"/>
    <property type="project" value="InterPro"/>
</dbReference>
<dbReference type="Gene3D" id="3.50.50.60">
    <property type="entry name" value="FAD/NAD(P)-binding domain"/>
    <property type="match status" value="1"/>
</dbReference>
<evidence type="ECO:0000256" key="1">
    <source>
        <dbReference type="ARBA" id="ARBA00001974"/>
    </source>
</evidence>
<evidence type="ECO:0000256" key="7">
    <source>
        <dbReference type="ARBA" id="ARBA00023033"/>
    </source>
</evidence>
<dbReference type="InterPro" id="IPR020946">
    <property type="entry name" value="Flavin_mOase-like"/>
</dbReference>
<dbReference type="SUPFAM" id="SSF51905">
    <property type="entry name" value="FAD/NAD(P)-binding domain"/>
    <property type="match status" value="2"/>
</dbReference>
<dbReference type="InterPro" id="IPR050982">
    <property type="entry name" value="Auxin_biosynth/cation_transpt"/>
</dbReference>
<dbReference type="FunFam" id="3.50.50.60:FF:000100">
    <property type="entry name" value="Flavin-containing monooxygenase"/>
    <property type="match status" value="1"/>
</dbReference>
<evidence type="ECO:0000256" key="5">
    <source>
        <dbReference type="ARBA" id="ARBA00022857"/>
    </source>
</evidence>
<dbReference type="GO" id="GO:0009851">
    <property type="term" value="P:auxin biosynthetic process"/>
    <property type="evidence" value="ECO:0007669"/>
    <property type="project" value="UniProtKB-ARBA"/>
</dbReference>
<dbReference type="EMBL" id="MK813883">
    <property type="protein sequence ID" value="QLD98962.1"/>
    <property type="molecule type" value="mRNA"/>
</dbReference>
<dbReference type="PRINTS" id="PR00469">
    <property type="entry name" value="PNDRDTASEII"/>
</dbReference>
<evidence type="ECO:0000256" key="4">
    <source>
        <dbReference type="ARBA" id="ARBA00022827"/>
    </source>
</evidence>
<dbReference type="AlphaFoldDB" id="A0A9Y0VEQ4"/>
<dbReference type="GO" id="GO:0103075">
    <property type="term" value="F:indole-3-pyruvate monooxygenase activity"/>
    <property type="evidence" value="ECO:0007669"/>
    <property type="project" value="UniProtKB-EC"/>
</dbReference>
<evidence type="ECO:0000256" key="8">
    <source>
        <dbReference type="ARBA" id="ARBA00047707"/>
    </source>
</evidence>
<evidence type="ECO:0000256" key="2">
    <source>
        <dbReference type="ARBA" id="ARBA00009183"/>
    </source>
</evidence>
<comment type="catalytic activity">
    <reaction evidence="8">
        <text>indole-3-pyruvate + NADPH + O2 + H(+) = (indol-3-yl)acetate + CO2 + NADP(+) + H2O</text>
        <dbReference type="Rhea" id="RHEA:34331"/>
        <dbReference type="ChEBI" id="CHEBI:15377"/>
        <dbReference type="ChEBI" id="CHEBI:15378"/>
        <dbReference type="ChEBI" id="CHEBI:15379"/>
        <dbReference type="ChEBI" id="CHEBI:16526"/>
        <dbReference type="ChEBI" id="CHEBI:17640"/>
        <dbReference type="ChEBI" id="CHEBI:30854"/>
        <dbReference type="ChEBI" id="CHEBI:57783"/>
        <dbReference type="ChEBI" id="CHEBI:58349"/>
        <dbReference type="EC" id="1.14.13.168"/>
    </reaction>
</comment>